<dbReference type="InterPro" id="IPR013431">
    <property type="entry name" value="Delta_60_rpt"/>
</dbReference>
<protein>
    <submittedName>
        <fullName evidence="1">Uncharacterized protein</fullName>
    </submittedName>
</protein>
<accession>A0A3B1CK92</accession>
<evidence type="ECO:0000313" key="1">
    <source>
        <dbReference type="EMBL" id="VAX30946.1"/>
    </source>
</evidence>
<sequence length="266" mass="27686">MRKDCKLLIIALMFLSLAVVLAGCGCGIGSTPTYTVGGTVTGLASGKFVVLQNNGGDDLTIMQDGSFTFATALADGASYNVTVKTQPAGQFCTASNNTGTISGEDVTDVTVVCYDSGTLDTTFGTNGVVTYDSGYYDYGYSVTVDSNRKILVAGTSYNGSDSDTTVWRFNADGTPDTIFGTNGVVTYDSGYHDYGYSVTVDSNGDILVTGYISNGGDSDMTVWRFNADGTPDTAFGTNGVITYDGGNGDDYGKSVTVDSNKKILVA</sequence>
<proteinExistence type="predicted"/>
<dbReference type="Gene3D" id="2.80.10.50">
    <property type="match status" value="2"/>
</dbReference>
<dbReference type="Pfam" id="PF17164">
    <property type="entry name" value="DUF5122"/>
    <property type="match status" value="2"/>
</dbReference>
<organism evidence="1">
    <name type="scientific">hydrothermal vent metagenome</name>
    <dbReference type="NCBI Taxonomy" id="652676"/>
    <lineage>
        <taxon>unclassified sequences</taxon>
        <taxon>metagenomes</taxon>
        <taxon>ecological metagenomes</taxon>
    </lineage>
</organism>
<dbReference type="NCBIfam" id="TIGR02608">
    <property type="entry name" value="delta_60_rpt"/>
    <property type="match status" value="3"/>
</dbReference>
<dbReference type="SUPFAM" id="SSF101898">
    <property type="entry name" value="NHL repeat"/>
    <property type="match status" value="1"/>
</dbReference>
<gene>
    <name evidence="1" type="ORF">MNBD_NITROSPIRAE02-1281</name>
</gene>
<dbReference type="EMBL" id="UOGH01000187">
    <property type="protein sequence ID" value="VAX30946.1"/>
    <property type="molecule type" value="Genomic_DNA"/>
</dbReference>
<feature type="non-terminal residue" evidence="1">
    <location>
        <position position="266"/>
    </location>
</feature>
<name>A0A3B1CK92_9ZZZZ</name>
<reference evidence="1" key="1">
    <citation type="submission" date="2018-06" db="EMBL/GenBank/DDBJ databases">
        <authorList>
            <person name="Zhirakovskaya E."/>
        </authorList>
    </citation>
    <scope>NUCLEOTIDE SEQUENCE</scope>
</reference>
<dbReference type="PROSITE" id="PS51257">
    <property type="entry name" value="PROKAR_LIPOPROTEIN"/>
    <property type="match status" value="1"/>
</dbReference>
<dbReference type="AlphaFoldDB" id="A0A3B1CK92"/>